<feature type="region of interest" description="Disordered" evidence="1">
    <location>
        <begin position="1"/>
        <end position="27"/>
    </location>
</feature>
<protein>
    <recommendedName>
        <fullName evidence="4">Hemin uptake protein hemP</fullName>
    </recommendedName>
</protein>
<keyword evidence="3" id="KW-1185">Reference proteome</keyword>
<dbReference type="Proteomes" id="UP000318053">
    <property type="component" value="Unassembled WGS sequence"/>
</dbReference>
<dbReference type="RefSeq" id="WP_186774657.1">
    <property type="nucleotide sequence ID" value="NZ_SJPK01000001.1"/>
</dbReference>
<feature type="compositionally biased region" description="Polar residues" evidence="1">
    <location>
        <begin position="1"/>
        <end position="10"/>
    </location>
</feature>
<organism evidence="2 3">
    <name type="scientific">Allorhodopirellula solitaria</name>
    <dbReference type="NCBI Taxonomy" id="2527987"/>
    <lineage>
        <taxon>Bacteria</taxon>
        <taxon>Pseudomonadati</taxon>
        <taxon>Planctomycetota</taxon>
        <taxon>Planctomycetia</taxon>
        <taxon>Pirellulales</taxon>
        <taxon>Pirellulaceae</taxon>
        <taxon>Allorhodopirellula</taxon>
    </lineage>
</organism>
<name>A0A5C5YIQ3_9BACT</name>
<evidence type="ECO:0000256" key="1">
    <source>
        <dbReference type="SAM" id="MobiDB-lite"/>
    </source>
</evidence>
<dbReference type="EMBL" id="SJPK01000001">
    <property type="protein sequence ID" value="TWT74739.1"/>
    <property type="molecule type" value="Genomic_DNA"/>
</dbReference>
<evidence type="ECO:0008006" key="4">
    <source>
        <dbReference type="Google" id="ProtNLM"/>
    </source>
</evidence>
<dbReference type="Pfam" id="PF10636">
    <property type="entry name" value="hemP"/>
    <property type="match status" value="1"/>
</dbReference>
<feature type="compositionally biased region" description="Low complexity" evidence="1">
    <location>
        <begin position="16"/>
        <end position="27"/>
    </location>
</feature>
<evidence type="ECO:0000313" key="2">
    <source>
        <dbReference type="EMBL" id="TWT74739.1"/>
    </source>
</evidence>
<dbReference type="AlphaFoldDB" id="A0A5C5YIQ3"/>
<comment type="caution">
    <text evidence="2">The sequence shown here is derived from an EMBL/GenBank/DDBJ whole genome shotgun (WGS) entry which is preliminary data.</text>
</comment>
<accession>A0A5C5YIQ3</accession>
<reference evidence="2 3" key="1">
    <citation type="submission" date="2019-02" db="EMBL/GenBank/DDBJ databases">
        <title>Deep-cultivation of Planctomycetes and their phenomic and genomic characterization uncovers novel biology.</title>
        <authorList>
            <person name="Wiegand S."/>
            <person name="Jogler M."/>
            <person name="Boedeker C."/>
            <person name="Pinto D."/>
            <person name="Vollmers J."/>
            <person name="Rivas-Marin E."/>
            <person name="Kohn T."/>
            <person name="Peeters S.H."/>
            <person name="Heuer A."/>
            <person name="Rast P."/>
            <person name="Oberbeckmann S."/>
            <person name="Bunk B."/>
            <person name="Jeske O."/>
            <person name="Meyerdierks A."/>
            <person name="Storesund J.E."/>
            <person name="Kallscheuer N."/>
            <person name="Luecker S."/>
            <person name="Lage O.M."/>
            <person name="Pohl T."/>
            <person name="Merkel B.J."/>
            <person name="Hornburger P."/>
            <person name="Mueller R.-W."/>
            <person name="Bruemmer F."/>
            <person name="Labrenz M."/>
            <person name="Spormann A.M."/>
            <person name="Op Den Camp H."/>
            <person name="Overmann J."/>
            <person name="Amann R."/>
            <person name="Jetten M.S.M."/>
            <person name="Mascher T."/>
            <person name="Medema M.H."/>
            <person name="Devos D.P."/>
            <person name="Kaster A.-K."/>
            <person name="Ovreas L."/>
            <person name="Rohde M."/>
            <person name="Galperin M.Y."/>
            <person name="Jogler C."/>
        </authorList>
    </citation>
    <scope>NUCLEOTIDE SEQUENCE [LARGE SCALE GENOMIC DNA]</scope>
    <source>
        <strain evidence="2 3">CA85</strain>
    </source>
</reference>
<gene>
    <name evidence="2" type="ORF">CA85_00240</name>
</gene>
<proteinExistence type="predicted"/>
<sequence length="98" mass="10554">MDSTPPTSRPTDAAIATNTPAPAGRAAAAVTESAEIETRVMGSLPGQNSLAQDCDSAHTLKVVRFESLARCGEEIWIENDGQLYRLRKTRQGKLILTK</sequence>
<evidence type="ECO:0000313" key="3">
    <source>
        <dbReference type="Proteomes" id="UP000318053"/>
    </source>
</evidence>
<dbReference type="InterPro" id="IPR019600">
    <property type="entry name" value="Hemin_uptake_protein_HemP"/>
</dbReference>
<dbReference type="Gene3D" id="2.10.70.10">
    <property type="entry name" value="Complement Module, domain 1"/>
    <property type="match status" value="1"/>
</dbReference>